<dbReference type="Proteomes" id="UP000197596">
    <property type="component" value="Unassembled WGS sequence"/>
</dbReference>
<feature type="domain" description="Cytochrome b561 bacterial/Ni-hydrogenase" evidence="7">
    <location>
        <begin position="8"/>
        <end position="195"/>
    </location>
</feature>
<evidence type="ECO:0000256" key="5">
    <source>
        <dbReference type="ARBA" id="ARBA00023136"/>
    </source>
</evidence>
<evidence type="ECO:0000259" key="7">
    <source>
        <dbReference type="Pfam" id="PF01292"/>
    </source>
</evidence>
<reference evidence="8 9" key="1">
    <citation type="submission" date="2017-06" db="EMBL/GenBank/DDBJ databases">
        <title>Herbaspirillum phytohormonus sp. nov., isolated from the root nodule of Robinia pseudoacacia in lead-zinc mine.</title>
        <authorList>
            <person name="Fan M."/>
            <person name="Lin Y."/>
        </authorList>
    </citation>
    <scope>NUCLEOTIDE SEQUENCE [LARGE SCALE GENOMIC DNA]</scope>
    <source>
        <strain evidence="8 9">HZ10</strain>
    </source>
</reference>
<proteinExistence type="predicted"/>
<dbReference type="RefSeq" id="WP_088752382.1">
    <property type="nucleotide sequence ID" value="NZ_NJGU01000013.1"/>
</dbReference>
<dbReference type="EMBL" id="NJGU01000013">
    <property type="protein sequence ID" value="OWY27045.1"/>
    <property type="molecule type" value="Genomic_DNA"/>
</dbReference>
<evidence type="ECO:0000256" key="6">
    <source>
        <dbReference type="SAM" id="Phobius"/>
    </source>
</evidence>
<dbReference type="GO" id="GO:0022904">
    <property type="term" value="P:respiratory electron transport chain"/>
    <property type="evidence" value="ECO:0007669"/>
    <property type="project" value="InterPro"/>
</dbReference>
<dbReference type="InterPro" id="IPR011577">
    <property type="entry name" value="Cyt_b561_bac/Ni-Hgenase"/>
</dbReference>
<keyword evidence="2" id="KW-1003">Cell membrane</keyword>
<evidence type="ECO:0000313" key="8">
    <source>
        <dbReference type="EMBL" id="OWY27045.1"/>
    </source>
</evidence>
<comment type="caution">
    <text evidence="8">The sequence shown here is derived from an EMBL/GenBank/DDBJ whole genome shotgun (WGS) entry which is preliminary data.</text>
</comment>
<dbReference type="GO" id="GO:0020037">
    <property type="term" value="F:heme binding"/>
    <property type="evidence" value="ECO:0007669"/>
    <property type="project" value="TreeGrafter"/>
</dbReference>
<dbReference type="PROSITE" id="PS51257">
    <property type="entry name" value="PROKAR_LIPOPROTEIN"/>
    <property type="match status" value="1"/>
</dbReference>
<feature type="transmembrane region" description="Helical" evidence="6">
    <location>
        <begin position="165"/>
        <end position="190"/>
    </location>
</feature>
<dbReference type="Pfam" id="PF01292">
    <property type="entry name" value="Ni_hydr_CYTB"/>
    <property type="match status" value="1"/>
</dbReference>
<evidence type="ECO:0000256" key="4">
    <source>
        <dbReference type="ARBA" id="ARBA00022989"/>
    </source>
</evidence>
<evidence type="ECO:0000313" key="9">
    <source>
        <dbReference type="Proteomes" id="UP000197596"/>
    </source>
</evidence>
<accession>A0A246WL45</accession>
<name>A0A246WL45_9BURK</name>
<keyword evidence="5 6" id="KW-0472">Membrane</keyword>
<dbReference type="GO" id="GO:0009055">
    <property type="term" value="F:electron transfer activity"/>
    <property type="evidence" value="ECO:0007669"/>
    <property type="project" value="InterPro"/>
</dbReference>
<dbReference type="PANTHER" id="PTHR30485:SF1">
    <property type="entry name" value="CYTOCHROME YDHU-RELATED"/>
    <property type="match status" value="1"/>
</dbReference>
<evidence type="ECO:0000256" key="1">
    <source>
        <dbReference type="ARBA" id="ARBA00004651"/>
    </source>
</evidence>
<dbReference type="InterPro" id="IPR016174">
    <property type="entry name" value="Di-haem_cyt_TM"/>
</dbReference>
<dbReference type="GO" id="GO:0005886">
    <property type="term" value="C:plasma membrane"/>
    <property type="evidence" value="ECO:0007669"/>
    <property type="project" value="UniProtKB-SubCell"/>
</dbReference>
<dbReference type="Gene3D" id="1.20.950.20">
    <property type="entry name" value="Transmembrane di-heme cytochromes, Chain C"/>
    <property type="match status" value="1"/>
</dbReference>
<dbReference type="PANTHER" id="PTHR30485">
    <property type="entry name" value="NI/FE-HYDROGENASE 1 B-TYPE CYTOCHROME SUBUNIT"/>
    <property type="match status" value="1"/>
</dbReference>
<dbReference type="AlphaFoldDB" id="A0A246WL45"/>
<protein>
    <submittedName>
        <fullName evidence="8">Thioredoxin reductase</fullName>
    </submittedName>
</protein>
<gene>
    <name evidence="8" type="ORF">CEJ42_20675</name>
</gene>
<organism evidence="8 9">
    <name type="scientific">Herbaspirillum robiniae</name>
    <dbReference type="NCBI Taxonomy" id="2014887"/>
    <lineage>
        <taxon>Bacteria</taxon>
        <taxon>Pseudomonadati</taxon>
        <taxon>Pseudomonadota</taxon>
        <taxon>Betaproteobacteria</taxon>
        <taxon>Burkholderiales</taxon>
        <taxon>Oxalobacteraceae</taxon>
        <taxon>Herbaspirillum</taxon>
    </lineage>
</organism>
<feature type="transmembrane region" description="Helical" evidence="6">
    <location>
        <begin position="122"/>
        <end position="145"/>
    </location>
</feature>
<comment type="subcellular location">
    <subcellularLocation>
        <location evidence="1">Cell membrane</location>
        <topology evidence="1">Multi-pass membrane protein</topology>
    </subcellularLocation>
</comment>
<evidence type="ECO:0000256" key="3">
    <source>
        <dbReference type="ARBA" id="ARBA00022692"/>
    </source>
</evidence>
<dbReference type="SUPFAM" id="SSF81342">
    <property type="entry name" value="Transmembrane di-heme cytochromes"/>
    <property type="match status" value="1"/>
</dbReference>
<dbReference type="InterPro" id="IPR051542">
    <property type="entry name" value="Hydrogenase_cytochrome"/>
</dbReference>
<evidence type="ECO:0000256" key="2">
    <source>
        <dbReference type="ARBA" id="ARBA00022475"/>
    </source>
</evidence>
<keyword evidence="3 6" id="KW-0812">Transmembrane</keyword>
<sequence length="204" mass="22406">MPRKILLHPLAVRVAHWLNAFAIACMLTSGWGIYNASPIFGFRFPAWMTLGGWLGGSIAWHFAAMWLLVANGLFYLAYGAASGHFRRHLLPLRARDVVSDAAQALRFRLAHRPGIYNAVQKLLYWAVMLLGVLVVLSGLSIWKPVQLDWLVDLFGGFDFARKVHFAAMAGIAGFVLVHLALVAIVPSTLLPMVTGRGRAEEGAS</sequence>
<keyword evidence="4 6" id="KW-1133">Transmembrane helix</keyword>
<feature type="transmembrane region" description="Helical" evidence="6">
    <location>
        <begin position="54"/>
        <end position="78"/>
    </location>
</feature>
<feature type="transmembrane region" description="Helical" evidence="6">
    <location>
        <begin position="12"/>
        <end position="34"/>
    </location>
</feature>